<gene>
    <name evidence="4" type="ORF">BC781_10944</name>
</gene>
<dbReference type="Gene3D" id="2.20.25.110">
    <property type="entry name" value="S-adenosyl-L-methionine-dependent methyltransferases"/>
    <property type="match status" value="1"/>
</dbReference>
<dbReference type="InterPro" id="IPR029063">
    <property type="entry name" value="SAM-dependent_MTases_sf"/>
</dbReference>
<evidence type="ECO:0000256" key="2">
    <source>
        <dbReference type="ARBA" id="ARBA00022679"/>
    </source>
</evidence>
<dbReference type="InterPro" id="IPR041698">
    <property type="entry name" value="Methyltransf_25"/>
</dbReference>
<evidence type="ECO:0000259" key="3">
    <source>
        <dbReference type="Pfam" id="PF13649"/>
    </source>
</evidence>
<dbReference type="Pfam" id="PF13649">
    <property type="entry name" value="Methyltransf_25"/>
    <property type="match status" value="1"/>
</dbReference>
<dbReference type="OrthoDB" id="9811589at2"/>
<dbReference type="GO" id="GO:0008168">
    <property type="term" value="F:methyltransferase activity"/>
    <property type="evidence" value="ECO:0007669"/>
    <property type="project" value="UniProtKB-KW"/>
</dbReference>
<organism evidence="4 5">
    <name type="scientific">Sediminitomix flava</name>
    <dbReference type="NCBI Taxonomy" id="379075"/>
    <lineage>
        <taxon>Bacteria</taxon>
        <taxon>Pseudomonadati</taxon>
        <taxon>Bacteroidota</taxon>
        <taxon>Cytophagia</taxon>
        <taxon>Cytophagales</taxon>
        <taxon>Flammeovirgaceae</taxon>
        <taxon>Sediminitomix</taxon>
    </lineage>
</organism>
<dbReference type="Proteomes" id="UP000245535">
    <property type="component" value="Unassembled WGS sequence"/>
</dbReference>
<reference evidence="4 5" key="1">
    <citation type="submission" date="2018-03" db="EMBL/GenBank/DDBJ databases">
        <title>Genomic Encyclopedia of Archaeal and Bacterial Type Strains, Phase II (KMG-II): from individual species to whole genera.</title>
        <authorList>
            <person name="Goeker M."/>
        </authorList>
    </citation>
    <scope>NUCLEOTIDE SEQUENCE [LARGE SCALE GENOMIC DNA]</scope>
    <source>
        <strain evidence="4 5">DSM 28229</strain>
    </source>
</reference>
<protein>
    <submittedName>
        <fullName evidence="4">Methyltransferase family protein</fullName>
    </submittedName>
</protein>
<evidence type="ECO:0000256" key="1">
    <source>
        <dbReference type="ARBA" id="ARBA00022603"/>
    </source>
</evidence>
<accession>A0A315Z1M8</accession>
<comment type="caution">
    <text evidence="4">The sequence shown here is derived from an EMBL/GenBank/DDBJ whole genome shotgun (WGS) entry which is preliminary data.</text>
</comment>
<keyword evidence="5" id="KW-1185">Reference proteome</keyword>
<dbReference type="EMBL" id="QGDO01000009">
    <property type="protein sequence ID" value="PWJ36030.1"/>
    <property type="molecule type" value="Genomic_DNA"/>
</dbReference>
<dbReference type="PANTHER" id="PTHR43861">
    <property type="entry name" value="TRANS-ACONITATE 2-METHYLTRANSFERASE-RELATED"/>
    <property type="match status" value="1"/>
</dbReference>
<dbReference type="PANTHER" id="PTHR43861:SF1">
    <property type="entry name" value="TRANS-ACONITATE 2-METHYLTRANSFERASE"/>
    <property type="match status" value="1"/>
</dbReference>
<keyword evidence="1 4" id="KW-0489">Methyltransferase</keyword>
<evidence type="ECO:0000313" key="4">
    <source>
        <dbReference type="EMBL" id="PWJ36030.1"/>
    </source>
</evidence>
<dbReference type="CDD" id="cd02440">
    <property type="entry name" value="AdoMet_MTases"/>
    <property type="match status" value="1"/>
</dbReference>
<dbReference type="RefSeq" id="WP_109622381.1">
    <property type="nucleotide sequence ID" value="NZ_QGDO01000009.1"/>
</dbReference>
<evidence type="ECO:0000313" key="5">
    <source>
        <dbReference type="Proteomes" id="UP000245535"/>
    </source>
</evidence>
<proteinExistence type="predicted"/>
<name>A0A315Z1M8_SEDFL</name>
<sequence length="250" mass="29593">MEVNKTAEKDWFADWFNTPYYHLLYRNRDFSEAEFFINNLIEKLEVKPEHKVMDLACGKGRHSIFLYKAGLDVTGLDLSMESIQYAKQFENERLHFVQHDMREVYQTKGFDFIFNMFTSFGYFMEDEEDQKAISAVAQNLKTGGKLVIDFFNTSKVISTLPNRNITPRDHIDFHIHKYLQDERYIIKEIAFEDKGKSHFYSERVKALHKDDFVKYFEKAGLSCQQIYGSYSLDPFDIENSDRMILVAEKL</sequence>
<keyword evidence="2 4" id="KW-0808">Transferase</keyword>
<dbReference type="GO" id="GO:0032259">
    <property type="term" value="P:methylation"/>
    <property type="evidence" value="ECO:0007669"/>
    <property type="project" value="UniProtKB-KW"/>
</dbReference>
<dbReference type="Gene3D" id="3.40.50.150">
    <property type="entry name" value="Vaccinia Virus protein VP39"/>
    <property type="match status" value="1"/>
</dbReference>
<feature type="domain" description="Methyltransferase" evidence="3">
    <location>
        <begin position="52"/>
        <end position="144"/>
    </location>
</feature>
<dbReference type="AlphaFoldDB" id="A0A315Z1M8"/>
<dbReference type="SUPFAM" id="SSF53335">
    <property type="entry name" value="S-adenosyl-L-methionine-dependent methyltransferases"/>
    <property type="match status" value="1"/>
</dbReference>